<dbReference type="STRING" id="28092.WM40_01395"/>
<dbReference type="PANTHER" id="PTHR30289:SF1">
    <property type="entry name" value="PEBP (PHOSPHATIDYLETHANOLAMINE-BINDING PROTEIN) FAMILY PROTEIN"/>
    <property type="match status" value="1"/>
</dbReference>
<evidence type="ECO:0000256" key="1">
    <source>
        <dbReference type="SAM" id="SignalP"/>
    </source>
</evidence>
<comment type="caution">
    <text evidence="2">The sequence shown here is derived from an EMBL/GenBank/DDBJ whole genome shotgun (WGS) entry which is preliminary data.</text>
</comment>
<dbReference type="Gene3D" id="3.90.280.10">
    <property type="entry name" value="PEBP-like"/>
    <property type="match status" value="1"/>
</dbReference>
<feature type="signal peptide" evidence="1">
    <location>
        <begin position="1"/>
        <end position="18"/>
    </location>
</feature>
<dbReference type="SUPFAM" id="SSF49777">
    <property type="entry name" value="PEBP-like"/>
    <property type="match status" value="1"/>
</dbReference>
<dbReference type="AlphaFoldDB" id="A0A0F5K647"/>
<keyword evidence="3" id="KW-1185">Reference proteome</keyword>
<dbReference type="Pfam" id="PF01161">
    <property type="entry name" value="PBP"/>
    <property type="match status" value="1"/>
</dbReference>
<accession>A0A0F5K647</accession>
<feature type="chain" id="PRO_5002490900" description="YbhB/YbcL family Raf kinase inhibitor-like protein" evidence="1">
    <location>
        <begin position="19"/>
        <end position="204"/>
    </location>
</feature>
<dbReference type="Proteomes" id="UP000033618">
    <property type="component" value="Unassembled WGS sequence"/>
</dbReference>
<proteinExistence type="predicted"/>
<sequence length="204" mass="21452">MIVGAVLVCRMTLPSAYAAPPFSISSPDFVPGMPLDVAQIGLDCGGKNRSPAVQWRDAPEGTTSFAITFFDRDSPGHGWWFWAVAGIPASISQLPANAAASGALAALGAVQARNDASEGGYTGPCMTNRPSGELPQKPVDHPLWATAPYAETHRYILTVYAMKGPIGHVAQGLPAPFFEHEIANDAIAQASIEVRAVPPVFSEP</sequence>
<organism evidence="2 3">
    <name type="scientific">Robbsia andropogonis</name>
    <dbReference type="NCBI Taxonomy" id="28092"/>
    <lineage>
        <taxon>Bacteria</taxon>
        <taxon>Pseudomonadati</taxon>
        <taxon>Pseudomonadota</taxon>
        <taxon>Betaproteobacteria</taxon>
        <taxon>Burkholderiales</taxon>
        <taxon>Burkholderiaceae</taxon>
        <taxon>Robbsia</taxon>
    </lineage>
</organism>
<evidence type="ECO:0000313" key="2">
    <source>
        <dbReference type="EMBL" id="KKB65430.1"/>
    </source>
</evidence>
<dbReference type="NCBIfam" id="TIGR00481">
    <property type="entry name" value="YbhB/YbcL family Raf kinase inhibitor-like protein"/>
    <property type="match status" value="1"/>
</dbReference>
<dbReference type="InterPro" id="IPR005247">
    <property type="entry name" value="YbhB_YbcL/LppC-like"/>
</dbReference>
<keyword evidence="1" id="KW-0732">Signal</keyword>
<dbReference type="PATRIC" id="fig|28092.6.peg.317"/>
<protein>
    <recommendedName>
        <fullName evidence="4">YbhB/YbcL family Raf kinase inhibitor-like protein</fullName>
    </recommendedName>
</protein>
<dbReference type="InterPro" id="IPR036610">
    <property type="entry name" value="PEBP-like_sf"/>
</dbReference>
<name>A0A0F5K647_9BURK</name>
<dbReference type="InterPro" id="IPR008914">
    <property type="entry name" value="PEBP"/>
</dbReference>
<evidence type="ECO:0008006" key="4">
    <source>
        <dbReference type="Google" id="ProtNLM"/>
    </source>
</evidence>
<gene>
    <name evidence="2" type="ORF">WM40_01395</name>
</gene>
<dbReference type="CDD" id="cd00865">
    <property type="entry name" value="PEBP_bact_arch"/>
    <property type="match status" value="1"/>
</dbReference>
<evidence type="ECO:0000313" key="3">
    <source>
        <dbReference type="Proteomes" id="UP000033618"/>
    </source>
</evidence>
<dbReference type="PANTHER" id="PTHR30289">
    <property type="entry name" value="UNCHARACTERIZED PROTEIN YBCL-RELATED"/>
    <property type="match status" value="1"/>
</dbReference>
<dbReference type="EMBL" id="LAQU01000001">
    <property type="protein sequence ID" value="KKB65430.1"/>
    <property type="molecule type" value="Genomic_DNA"/>
</dbReference>
<reference evidence="2 3" key="1">
    <citation type="submission" date="2015-03" db="EMBL/GenBank/DDBJ databases">
        <title>Draft Genome Sequence of Burkholderia andropogonis type strain ICMP2807, isolated from Sorghum bicolor.</title>
        <authorList>
            <person name="Lopes-Santos L."/>
            <person name="Castro D.B."/>
            <person name="Ottoboni L.M."/>
            <person name="Park D."/>
            <person name="Weirc B.S."/>
            <person name="Destefano S.A."/>
        </authorList>
    </citation>
    <scope>NUCLEOTIDE SEQUENCE [LARGE SCALE GENOMIC DNA]</scope>
    <source>
        <strain evidence="2 3">ICMP2807</strain>
    </source>
</reference>